<evidence type="ECO:0008006" key="4">
    <source>
        <dbReference type="Google" id="ProtNLM"/>
    </source>
</evidence>
<name>A0A4R1I486_PSEEN</name>
<dbReference type="EMBL" id="SMFZ01000001">
    <property type="protein sequence ID" value="TCK27359.1"/>
    <property type="molecule type" value="Genomic_DNA"/>
</dbReference>
<organism evidence="2 3">
    <name type="scientific">Pseudonocardia endophytica</name>
    <dbReference type="NCBI Taxonomy" id="401976"/>
    <lineage>
        <taxon>Bacteria</taxon>
        <taxon>Bacillati</taxon>
        <taxon>Actinomycetota</taxon>
        <taxon>Actinomycetes</taxon>
        <taxon>Pseudonocardiales</taxon>
        <taxon>Pseudonocardiaceae</taxon>
        <taxon>Pseudonocardia</taxon>
    </lineage>
</organism>
<sequence length="242" mass="24834">MGGRTARHTTRSGHPRPLPNGAMSPLTDPLPAPQAPDAVAVGWYVRLARHELGRGPYLDVGGTDGALLAGLARYGSASGLAATEEEAAELRAGAPGCPVVVDIGLLPGPVRALTAVVVLDRLPDDALDSDVGPGGWWRALEPGGRALVVAADADGRARELLGPRWPTPPVPRGHARIRELLVDAGFAIVREGSDGLSRGPYGRVPVGLDPRAAPAAAQRSAGRLTLAPGSGESAVFVVRRPG</sequence>
<evidence type="ECO:0000313" key="3">
    <source>
        <dbReference type="Proteomes" id="UP000295560"/>
    </source>
</evidence>
<dbReference type="Proteomes" id="UP000295560">
    <property type="component" value="Unassembled WGS sequence"/>
</dbReference>
<comment type="caution">
    <text evidence="2">The sequence shown here is derived from an EMBL/GenBank/DDBJ whole genome shotgun (WGS) entry which is preliminary data.</text>
</comment>
<dbReference type="SUPFAM" id="SSF53335">
    <property type="entry name" value="S-adenosyl-L-methionine-dependent methyltransferases"/>
    <property type="match status" value="1"/>
</dbReference>
<accession>A0A4R1I486</accession>
<feature type="region of interest" description="Disordered" evidence="1">
    <location>
        <begin position="1"/>
        <end position="32"/>
    </location>
</feature>
<gene>
    <name evidence="2" type="ORF">EV378_3230</name>
</gene>
<reference evidence="2 3" key="1">
    <citation type="submission" date="2019-03" db="EMBL/GenBank/DDBJ databases">
        <title>Sequencing the genomes of 1000 actinobacteria strains.</title>
        <authorList>
            <person name="Klenk H.-P."/>
        </authorList>
    </citation>
    <scope>NUCLEOTIDE SEQUENCE [LARGE SCALE GENOMIC DNA]</scope>
    <source>
        <strain evidence="2 3">DSM 44969</strain>
    </source>
</reference>
<protein>
    <recommendedName>
        <fullName evidence="4">Methyltransferase family protein</fullName>
    </recommendedName>
</protein>
<keyword evidence="3" id="KW-1185">Reference proteome</keyword>
<evidence type="ECO:0000313" key="2">
    <source>
        <dbReference type="EMBL" id="TCK27359.1"/>
    </source>
</evidence>
<dbReference type="AlphaFoldDB" id="A0A4R1I486"/>
<feature type="compositionally biased region" description="Basic residues" evidence="1">
    <location>
        <begin position="1"/>
        <end position="14"/>
    </location>
</feature>
<dbReference type="Gene3D" id="3.40.50.150">
    <property type="entry name" value="Vaccinia Virus protein VP39"/>
    <property type="match status" value="1"/>
</dbReference>
<evidence type="ECO:0000256" key="1">
    <source>
        <dbReference type="SAM" id="MobiDB-lite"/>
    </source>
</evidence>
<proteinExistence type="predicted"/>
<dbReference type="InterPro" id="IPR029063">
    <property type="entry name" value="SAM-dependent_MTases_sf"/>
</dbReference>